<name>A0A517NTJ3_9BACT</name>
<feature type="repeat" description="TPR" evidence="1">
    <location>
        <begin position="594"/>
        <end position="627"/>
    </location>
</feature>
<gene>
    <name evidence="2" type="ORF">K239x_23990</name>
</gene>
<protein>
    <submittedName>
        <fullName evidence="2">Tetratricopeptide repeat protein</fullName>
    </submittedName>
</protein>
<keyword evidence="1" id="KW-0802">TPR repeat</keyword>
<dbReference type="Gene3D" id="1.25.40.10">
    <property type="entry name" value="Tetratricopeptide repeat domain"/>
    <property type="match status" value="2"/>
</dbReference>
<dbReference type="Pfam" id="PF14559">
    <property type="entry name" value="TPR_19"/>
    <property type="match status" value="1"/>
</dbReference>
<dbReference type="Proteomes" id="UP000319817">
    <property type="component" value="Chromosome"/>
</dbReference>
<keyword evidence="3" id="KW-1185">Reference proteome</keyword>
<dbReference type="PROSITE" id="PS50005">
    <property type="entry name" value="TPR"/>
    <property type="match status" value="1"/>
</dbReference>
<dbReference type="InterPro" id="IPR011990">
    <property type="entry name" value="TPR-like_helical_dom_sf"/>
</dbReference>
<dbReference type="SUPFAM" id="SSF48371">
    <property type="entry name" value="ARM repeat"/>
    <property type="match status" value="1"/>
</dbReference>
<dbReference type="AlphaFoldDB" id="A0A517NTJ3"/>
<reference evidence="2 3" key="1">
    <citation type="submission" date="2019-02" db="EMBL/GenBank/DDBJ databases">
        <title>Deep-cultivation of Planctomycetes and their phenomic and genomic characterization uncovers novel biology.</title>
        <authorList>
            <person name="Wiegand S."/>
            <person name="Jogler M."/>
            <person name="Boedeker C."/>
            <person name="Pinto D."/>
            <person name="Vollmers J."/>
            <person name="Rivas-Marin E."/>
            <person name="Kohn T."/>
            <person name="Peeters S.H."/>
            <person name="Heuer A."/>
            <person name="Rast P."/>
            <person name="Oberbeckmann S."/>
            <person name="Bunk B."/>
            <person name="Jeske O."/>
            <person name="Meyerdierks A."/>
            <person name="Storesund J.E."/>
            <person name="Kallscheuer N."/>
            <person name="Luecker S."/>
            <person name="Lage O.M."/>
            <person name="Pohl T."/>
            <person name="Merkel B.J."/>
            <person name="Hornburger P."/>
            <person name="Mueller R.-W."/>
            <person name="Bruemmer F."/>
            <person name="Labrenz M."/>
            <person name="Spormann A.M."/>
            <person name="Op den Camp H."/>
            <person name="Overmann J."/>
            <person name="Amann R."/>
            <person name="Jetten M.S.M."/>
            <person name="Mascher T."/>
            <person name="Medema M.H."/>
            <person name="Devos D.P."/>
            <person name="Kaster A.-K."/>
            <person name="Ovreas L."/>
            <person name="Rohde M."/>
            <person name="Galperin M.Y."/>
            <person name="Jogler C."/>
        </authorList>
    </citation>
    <scope>NUCLEOTIDE SEQUENCE [LARGE SCALE GENOMIC DNA]</scope>
    <source>
        <strain evidence="2 3">K23_9</strain>
    </source>
</reference>
<evidence type="ECO:0000256" key="1">
    <source>
        <dbReference type="PROSITE-ProRule" id="PRU00339"/>
    </source>
</evidence>
<evidence type="ECO:0000313" key="2">
    <source>
        <dbReference type="EMBL" id="QDT10443.1"/>
    </source>
</evidence>
<dbReference type="SMART" id="SM00028">
    <property type="entry name" value="TPR"/>
    <property type="match status" value="2"/>
</dbReference>
<dbReference type="InterPro" id="IPR016024">
    <property type="entry name" value="ARM-type_fold"/>
</dbReference>
<dbReference type="EMBL" id="CP036526">
    <property type="protein sequence ID" value="QDT10443.1"/>
    <property type="molecule type" value="Genomic_DNA"/>
</dbReference>
<proteinExistence type="predicted"/>
<sequence>MCPHLLPNAPVSKQNGSIIPFTNQIFDRSHRSRVWIFLLLAFCWTVSIDAPCLAQDVVDSGEVSALIDQLGDDSYVIRTQAKEKLQQLGLEAFEELQAAQFHPDSEIVSAARFLINSFLVSWSKETDPAEVRAALFEYSAQDIDERGSRIQRIAALPDRQGVDALVRVARYDPEPSLNRQAALALMQQPMSPNVTECRRQAEMIRQVLGKSDRQSSQWLRVYAQDLQDQSYSVDPWRKLIKQQRREIDANTSQQTTRASVLSLVRTCAGRAAEMGERDEAISISNQNIDLIPPTTRDLVEACNWASDTRLHEFVLELQQANSRLFSGHPRLLYGAAEAKLVGGNDAEADKLATQALAIRAFPKTEKDKEKLSDDDIDGIAQAHLLLAQELLERGLFDWAEGEYQSILDGVEVTSVTGARTRRYMSEMIGELLRHKDAIAILEPLVDRVRKDDLLRKRLNASYVRLAFMEGKLEFHRAMVAKGDGQMEQARLLLKQSFDTYPDNVDVLIEMYRTEGDEDWKGMVERLVRFRTQQVDASVREKENLHRRFGKQLGSTELLSQYLNEYAWLVSNTTGDYEKALAASKRSLELMPDDAAMLDTLARCYLALGRYEEAAEAQQRALDLMPHSPPMVRQMKEIQSLLE</sequence>
<dbReference type="OrthoDB" id="228255at2"/>
<evidence type="ECO:0000313" key="3">
    <source>
        <dbReference type="Proteomes" id="UP000319817"/>
    </source>
</evidence>
<dbReference type="SUPFAM" id="SSF48452">
    <property type="entry name" value="TPR-like"/>
    <property type="match status" value="1"/>
</dbReference>
<dbReference type="InterPro" id="IPR019734">
    <property type="entry name" value="TPR_rpt"/>
</dbReference>
<accession>A0A517NTJ3</accession>
<dbReference type="RefSeq" id="WP_145418013.1">
    <property type="nucleotide sequence ID" value="NZ_CP036526.1"/>
</dbReference>
<organism evidence="2 3">
    <name type="scientific">Stieleria marina</name>
    <dbReference type="NCBI Taxonomy" id="1930275"/>
    <lineage>
        <taxon>Bacteria</taxon>
        <taxon>Pseudomonadati</taxon>
        <taxon>Planctomycetota</taxon>
        <taxon>Planctomycetia</taxon>
        <taxon>Pirellulales</taxon>
        <taxon>Pirellulaceae</taxon>
        <taxon>Stieleria</taxon>
    </lineage>
</organism>